<name>A0A9E5A3W5_9EURY</name>
<evidence type="ECO:0000313" key="3">
    <source>
        <dbReference type="Proteomes" id="UP001068021"/>
    </source>
</evidence>
<organism evidence="2">
    <name type="scientific">Methanobacterium veterum</name>
    <dbReference type="NCBI Taxonomy" id="408577"/>
    <lineage>
        <taxon>Archaea</taxon>
        <taxon>Methanobacteriati</taxon>
        <taxon>Methanobacteriota</taxon>
        <taxon>Methanomada group</taxon>
        <taxon>Methanobacteria</taxon>
        <taxon>Methanobacteriales</taxon>
        <taxon>Methanobacteriaceae</taxon>
        <taxon>Methanobacterium</taxon>
    </lineage>
</organism>
<protein>
    <submittedName>
        <fullName evidence="2">Uncharacterized protein</fullName>
    </submittedName>
</protein>
<evidence type="ECO:0000313" key="1">
    <source>
        <dbReference type="EMBL" id="MCZ3365274.1"/>
    </source>
</evidence>
<gene>
    <name evidence="2" type="ORF">O3H35_10310</name>
    <name evidence="1" type="ORF">O3H54_05210</name>
</gene>
<dbReference type="EMBL" id="JAPVER010000020">
    <property type="protein sequence ID" value="MCZ3365274.1"/>
    <property type="molecule type" value="Genomic_DNA"/>
</dbReference>
<dbReference type="EMBL" id="JAPVES010000030">
    <property type="protein sequence ID" value="MCZ3373025.1"/>
    <property type="molecule type" value="Genomic_DNA"/>
</dbReference>
<dbReference type="Proteomes" id="UP001074446">
    <property type="component" value="Unassembled WGS sequence"/>
</dbReference>
<comment type="caution">
    <text evidence="2">The sequence shown here is derived from an EMBL/GenBank/DDBJ whole genome shotgun (WGS) entry which is preliminary data.</text>
</comment>
<keyword evidence="3" id="KW-1185">Reference proteome</keyword>
<sequence>MSERQLKELRNYAEQTGENPISYHIRQAITNTYNNKKESEKRLMVVILRRVVWLSLKNSLEQSMVIMCK</sequence>
<reference evidence="2" key="1">
    <citation type="submission" date="2022-12" db="EMBL/GenBank/DDBJ databases">
        <title>Reclassification of two methanogenic archaea species isolated from the Kolyma lowland permafrost.</title>
        <authorList>
            <person name="Trubitsyn V.E."/>
            <person name="Rivkina E.M."/>
            <person name="Shcherbakova V.A."/>
        </authorList>
    </citation>
    <scope>NUCLEOTIDE SEQUENCE</scope>
    <source>
        <strain evidence="1">M2</strain>
        <strain evidence="2">MK4</strain>
    </source>
</reference>
<evidence type="ECO:0000313" key="2">
    <source>
        <dbReference type="EMBL" id="MCZ3373025.1"/>
    </source>
</evidence>
<proteinExistence type="predicted"/>
<dbReference type="AlphaFoldDB" id="A0A9E5A3W5"/>
<dbReference type="RefSeq" id="WP_169740437.1">
    <property type="nucleotide sequence ID" value="NZ_JAPVER010000020.1"/>
</dbReference>
<accession>A0A9E5A3W5</accession>
<dbReference type="Proteomes" id="UP001068021">
    <property type="component" value="Unassembled WGS sequence"/>
</dbReference>